<evidence type="ECO:0000313" key="3">
    <source>
        <dbReference type="Proteomes" id="UP001497457"/>
    </source>
</evidence>
<dbReference type="InterPro" id="IPR012871">
    <property type="entry name" value="DUF1668_ORYSA"/>
</dbReference>
<feature type="region of interest" description="Disordered" evidence="1">
    <location>
        <begin position="17"/>
        <end position="40"/>
    </location>
</feature>
<proteinExistence type="predicted"/>
<evidence type="ECO:0000313" key="2">
    <source>
        <dbReference type="EMBL" id="CAL5043811.1"/>
    </source>
</evidence>
<accession>A0ABC9DRL6</accession>
<dbReference type="PANTHER" id="PTHR33085">
    <property type="entry name" value="OS12G0113100 PROTEIN-RELATED"/>
    <property type="match status" value="1"/>
</dbReference>
<gene>
    <name evidence="2" type="ORF">URODEC1_LOCUS87927</name>
</gene>
<dbReference type="PANTHER" id="PTHR33085:SF69">
    <property type="entry name" value="OS07G0234700 PROTEIN"/>
    <property type="match status" value="1"/>
</dbReference>
<evidence type="ECO:0000256" key="1">
    <source>
        <dbReference type="SAM" id="MobiDB-lite"/>
    </source>
</evidence>
<dbReference type="Pfam" id="PF07893">
    <property type="entry name" value="DUF1668"/>
    <property type="match status" value="1"/>
</dbReference>
<reference evidence="3" key="1">
    <citation type="submission" date="2024-06" db="EMBL/GenBank/DDBJ databases">
        <authorList>
            <person name="Ryan C."/>
        </authorList>
    </citation>
    <scope>NUCLEOTIDE SEQUENCE [LARGE SCALE GENOMIC DNA]</scope>
</reference>
<feature type="compositionally biased region" description="Low complexity" evidence="1">
    <location>
        <begin position="22"/>
        <end position="36"/>
    </location>
</feature>
<name>A0ABC9DRL6_9POAL</name>
<keyword evidence="3" id="KW-1185">Reference proteome</keyword>
<organism evidence="2 3">
    <name type="scientific">Urochloa decumbens</name>
    <dbReference type="NCBI Taxonomy" id="240449"/>
    <lineage>
        <taxon>Eukaryota</taxon>
        <taxon>Viridiplantae</taxon>
        <taxon>Streptophyta</taxon>
        <taxon>Embryophyta</taxon>
        <taxon>Tracheophyta</taxon>
        <taxon>Spermatophyta</taxon>
        <taxon>Magnoliopsida</taxon>
        <taxon>Liliopsida</taxon>
        <taxon>Poales</taxon>
        <taxon>Poaceae</taxon>
        <taxon>PACMAD clade</taxon>
        <taxon>Panicoideae</taxon>
        <taxon>Panicodae</taxon>
        <taxon>Paniceae</taxon>
        <taxon>Melinidinae</taxon>
        <taxon>Urochloa</taxon>
    </lineage>
</organism>
<sequence length="416" mass="46394">MWAAARRWVVNRLAPASSTMLSGPPATSSSASRGRSGLMKMKEKDSKKHLYLVLDDLNRGCSVHKLDIQEDDGGGGLGRQLLEDPVTRLHFPTLGNDPHVGVLGSHVVGIGSGSPTAWPPDPRDGVTVAFDLKTAALTVLRDLPTGRRRYYDVHLMLAVGNRRMYMIESGTGEYKHGREPCAGAMHCLEHIAGDGDGGGGDDDQGRWDWWDFPCLEPSLSSLMRWRWNDVHDGTPFHADGIMAHALHPGGRAFFVSLHDWWTHGGDDRRGTFSYDTGSKERRGRWARQWRLGAAVRGPGALRRPPGRLARTPSPPLQRARIPHGRNEQLFHVDRERHIDAKIVPIDGGFCLVEILTREGVHRDDCLGEGDKCVLRLTTFRAKYAPDGELTIAARRPAGHYHISRYIDMFKMQAFWM</sequence>
<reference evidence="2 3" key="2">
    <citation type="submission" date="2024-10" db="EMBL/GenBank/DDBJ databases">
        <authorList>
            <person name="Ryan C."/>
        </authorList>
    </citation>
    <scope>NUCLEOTIDE SEQUENCE [LARGE SCALE GENOMIC DNA]</scope>
</reference>
<dbReference type="EMBL" id="OZ075144">
    <property type="protein sequence ID" value="CAL5043811.1"/>
    <property type="molecule type" value="Genomic_DNA"/>
</dbReference>
<protein>
    <submittedName>
        <fullName evidence="2">Uncharacterized protein</fullName>
    </submittedName>
</protein>
<dbReference type="Proteomes" id="UP001497457">
    <property type="component" value="Chromosome 34rd"/>
</dbReference>
<dbReference type="AlphaFoldDB" id="A0ABC9DRL6"/>